<dbReference type="PANTHER" id="PTHR36836">
    <property type="entry name" value="COLANIC ACID BIOSYNTHESIS PROTEIN WCAK"/>
    <property type="match status" value="1"/>
</dbReference>
<protein>
    <submittedName>
        <fullName evidence="2">Polysaccharide pyruvyl transferase family protein</fullName>
    </submittedName>
</protein>
<dbReference type="PANTHER" id="PTHR36836:SF1">
    <property type="entry name" value="COLANIC ACID BIOSYNTHESIS PROTEIN WCAK"/>
    <property type="match status" value="1"/>
</dbReference>
<name>A0ABR9UQG1_9CHRO</name>
<dbReference type="Proteomes" id="UP000651156">
    <property type="component" value="Unassembled WGS sequence"/>
</dbReference>
<keyword evidence="3" id="KW-1185">Reference proteome</keyword>
<gene>
    <name evidence="2" type="ORF">IQ230_09065</name>
</gene>
<proteinExistence type="predicted"/>
<feature type="domain" description="Polysaccharide pyruvyl transferase" evidence="1">
    <location>
        <begin position="48"/>
        <end position="353"/>
    </location>
</feature>
<dbReference type="EMBL" id="JADEWN010000017">
    <property type="protein sequence ID" value="MBE9190506.1"/>
    <property type="molecule type" value="Genomic_DNA"/>
</dbReference>
<evidence type="ECO:0000313" key="3">
    <source>
        <dbReference type="Proteomes" id="UP000651156"/>
    </source>
</evidence>
<keyword evidence="2" id="KW-0808">Transferase</keyword>
<comment type="caution">
    <text evidence="2">The sequence shown here is derived from an EMBL/GenBank/DDBJ whole genome shotgun (WGS) entry which is preliminary data.</text>
</comment>
<evidence type="ECO:0000259" key="1">
    <source>
        <dbReference type="Pfam" id="PF04230"/>
    </source>
</evidence>
<dbReference type="Pfam" id="PF04230">
    <property type="entry name" value="PS_pyruv_trans"/>
    <property type="match status" value="1"/>
</dbReference>
<dbReference type="InterPro" id="IPR007345">
    <property type="entry name" value="Polysacch_pyruvyl_Trfase"/>
</dbReference>
<evidence type="ECO:0000313" key="2">
    <source>
        <dbReference type="EMBL" id="MBE9190506.1"/>
    </source>
</evidence>
<sequence length="424" mass="47095">MQLTIKTQILFQLLSIYAATLGFLRKTKVRSQIDASALFLPPSDPGSIGDEAMLAASMEHLAAQGIQRIGIITLQPTARWENLKLVTDTINIKGFFTRGSWWERFRLVEKISRYEHFYCLGADVMDGFYSDNVTLLRLNLVALAAKTGADATILGFSFNHQPTDAAVQSFSQLPASVRLCCRDPISYQRIKQCLQRPVELVADLAFMLQPAEDSDLTVRVSKWVRAQKAQGRIVLGVNANALHLTKVTRLKRDEFIQFYANAFINLCSRNQKISLLMIPHDFRGDDSDVSIAQAILEAMPSAIKPYCMQVPTPCSAAEIKSICADLDLVLTGRMHLAIACLGQGIPVGGVTYQGKFEGLFRHFELPGMTIDPEKAFQPGVLTDFLIDLIAKREDIHQQIQSHLANVKVLSVSNFERKPKNALAG</sequence>
<reference evidence="2 3" key="1">
    <citation type="submission" date="2020-10" db="EMBL/GenBank/DDBJ databases">
        <authorList>
            <person name="Castelo-Branco R."/>
            <person name="Eusebio N."/>
            <person name="Adriana R."/>
            <person name="Vieira A."/>
            <person name="Brugerolle De Fraissinette N."/>
            <person name="Rezende De Castro R."/>
            <person name="Schneider M.P."/>
            <person name="Vasconcelos V."/>
            <person name="Leao P.N."/>
        </authorList>
    </citation>
    <scope>NUCLEOTIDE SEQUENCE [LARGE SCALE GENOMIC DNA]</scope>
    <source>
        <strain evidence="2 3">LEGE 06123</strain>
    </source>
</reference>
<dbReference type="RefSeq" id="WP_193931686.1">
    <property type="nucleotide sequence ID" value="NZ_CAWPMZ010000036.1"/>
</dbReference>
<dbReference type="GO" id="GO:0016740">
    <property type="term" value="F:transferase activity"/>
    <property type="evidence" value="ECO:0007669"/>
    <property type="project" value="UniProtKB-KW"/>
</dbReference>
<accession>A0ABR9UQG1</accession>
<organism evidence="2 3">
    <name type="scientific">Gloeocapsopsis crepidinum LEGE 06123</name>
    <dbReference type="NCBI Taxonomy" id="588587"/>
    <lineage>
        <taxon>Bacteria</taxon>
        <taxon>Bacillati</taxon>
        <taxon>Cyanobacteriota</taxon>
        <taxon>Cyanophyceae</taxon>
        <taxon>Oscillatoriophycideae</taxon>
        <taxon>Chroococcales</taxon>
        <taxon>Chroococcaceae</taxon>
        <taxon>Gloeocapsopsis</taxon>
    </lineage>
</organism>